<dbReference type="AlphaFoldDB" id="A0A0C3Q838"/>
<dbReference type="InterPro" id="IPR036047">
    <property type="entry name" value="F-box-like_dom_sf"/>
</dbReference>
<feature type="compositionally biased region" description="Polar residues" evidence="1">
    <location>
        <begin position="1"/>
        <end position="11"/>
    </location>
</feature>
<dbReference type="OrthoDB" id="3312316at2759"/>
<reference evidence="4" key="2">
    <citation type="submission" date="2015-01" db="EMBL/GenBank/DDBJ databases">
        <title>Evolutionary Origins and Diversification of the Mycorrhizal Mutualists.</title>
        <authorList>
            <consortium name="DOE Joint Genome Institute"/>
            <consortium name="Mycorrhizal Genomics Consortium"/>
            <person name="Kohler A."/>
            <person name="Kuo A."/>
            <person name="Nagy L.G."/>
            <person name="Floudas D."/>
            <person name="Copeland A."/>
            <person name="Barry K.W."/>
            <person name="Cichocki N."/>
            <person name="Veneault-Fourrey C."/>
            <person name="LaButti K."/>
            <person name="Lindquist E.A."/>
            <person name="Lipzen A."/>
            <person name="Lundell T."/>
            <person name="Morin E."/>
            <person name="Murat C."/>
            <person name="Riley R."/>
            <person name="Ohm R."/>
            <person name="Sun H."/>
            <person name="Tunlid A."/>
            <person name="Henrissat B."/>
            <person name="Grigoriev I.V."/>
            <person name="Hibbett D.S."/>
            <person name="Martin F."/>
        </authorList>
    </citation>
    <scope>NUCLEOTIDE SEQUENCE [LARGE SCALE GENOMIC DNA]</scope>
    <source>
        <strain evidence="4">MUT 4182</strain>
    </source>
</reference>
<proteinExistence type="predicted"/>
<evidence type="ECO:0000256" key="1">
    <source>
        <dbReference type="SAM" id="MobiDB-lite"/>
    </source>
</evidence>
<dbReference type="EMBL" id="KN823177">
    <property type="protein sequence ID" value="KIO20356.1"/>
    <property type="molecule type" value="Genomic_DNA"/>
</dbReference>
<gene>
    <name evidence="3" type="ORF">M407DRAFT_29988</name>
</gene>
<keyword evidence="4" id="KW-1185">Reference proteome</keyword>
<reference evidence="3 4" key="1">
    <citation type="submission" date="2014-04" db="EMBL/GenBank/DDBJ databases">
        <authorList>
            <consortium name="DOE Joint Genome Institute"/>
            <person name="Kuo A."/>
            <person name="Girlanda M."/>
            <person name="Perotto S."/>
            <person name="Kohler A."/>
            <person name="Nagy L.G."/>
            <person name="Floudas D."/>
            <person name="Copeland A."/>
            <person name="Barry K.W."/>
            <person name="Cichocki N."/>
            <person name="Veneault-Fourrey C."/>
            <person name="LaButti K."/>
            <person name="Lindquist E.A."/>
            <person name="Lipzen A."/>
            <person name="Lundell T."/>
            <person name="Morin E."/>
            <person name="Murat C."/>
            <person name="Sun H."/>
            <person name="Tunlid A."/>
            <person name="Henrissat B."/>
            <person name="Grigoriev I.V."/>
            <person name="Hibbett D.S."/>
            <person name="Martin F."/>
            <person name="Nordberg H.P."/>
            <person name="Cantor M.N."/>
            <person name="Hua S.X."/>
        </authorList>
    </citation>
    <scope>NUCLEOTIDE SEQUENCE [LARGE SCALE GENOMIC DNA]</scope>
    <source>
        <strain evidence="3 4">MUT 4182</strain>
    </source>
</reference>
<evidence type="ECO:0000259" key="2">
    <source>
        <dbReference type="PROSITE" id="PS50181"/>
    </source>
</evidence>
<dbReference type="SUPFAM" id="SSF81383">
    <property type="entry name" value="F-box domain"/>
    <property type="match status" value="1"/>
</dbReference>
<protein>
    <recommendedName>
        <fullName evidence="2">F-box domain-containing protein</fullName>
    </recommendedName>
</protein>
<dbReference type="InterPro" id="IPR001810">
    <property type="entry name" value="F-box_dom"/>
</dbReference>
<feature type="domain" description="F-box" evidence="2">
    <location>
        <begin position="61"/>
        <end position="110"/>
    </location>
</feature>
<evidence type="ECO:0000313" key="4">
    <source>
        <dbReference type="Proteomes" id="UP000054248"/>
    </source>
</evidence>
<organism evidence="3 4">
    <name type="scientific">Tulasnella calospora MUT 4182</name>
    <dbReference type="NCBI Taxonomy" id="1051891"/>
    <lineage>
        <taxon>Eukaryota</taxon>
        <taxon>Fungi</taxon>
        <taxon>Dikarya</taxon>
        <taxon>Basidiomycota</taxon>
        <taxon>Agaricomycotina</taxon>
        <taxon>Agaricomycetes</taxon>
        <taxon>Cantharellales</taxon>
        <taxon>Tulasnellaceae</taxon>
        <taxon>Tulasnella</taxon>
    </lineage>
</organism>
<sequence length="181" mass="20556">MPGHSAGNSGSHNKKQKWPSNGPSPAKRTRGLANTPEDPRPKKRVWLGEPSRPKEKLPGKPNYFSKLPVELYLEILELLHGEDILSLRETNLKFYAVLKDPKSDRLWDVIREDAGILLAENRPPLPTLDEIQLAKYVLQSHCMKFDELYGDTFSKKEQAKDAIGWFYPGKFHANPASSSFF</sequence>
<dbReference type="PROSITE" id="PS50181">
    <property type="entry name" value="FBOX"/>
    <property type="match status" value="1"/>
</dbReference>
<dbReference type="Proteomes" id="UP000054248">
    <property type="component" value="Unassembled WGS sequence"/>
</dbReference>
<dbReference type="HOGENOM" id="CLU_127828_0_0_1"/>
<name>A0A0C3Q838_9AGAM</name>
<accession>A0A0C3Q838</accession>
<feature type="region of interest" description="Disordered" evidence="1">
    <location>
        <begin position="1"/>
        <end position="60"/>
    </location>
</feature>
<evidence type="ECO:0000313" key="3">
    <source>
        <dbReference type="EMBL" id="KIO20356.1"/>
    </source>
</evidence>